<feature type="domain" description="Glycosyl transferase family 1" evidence="2">
    <location>
        <begin position="209"/>
        <end position="377"/>
    </location>
</feature>
<proteinExistence type="predicted"/>
<dbReference type="Proteomes" id="UP001205560">
    <property type="component" value="Unassembled WGS sequence"/>
</dbReference>
<evidence type="ECO:0000256" key="1">
    <source>
        <dbReference type="ARBA" id="ARBA00022679"/>
    </source>
</evidence>
<organism evidence="3 4">
    <name type="scientific">Massilia norwichensis</name>
    <dbReference type="NCBI Taxonomy" id="1442366"/>
    <lineage>
        <taxon>Bacteria</taxon>
        <taxon>Pseudomonadati</taxon>
        <taxon>Pseudomonadota</taxon>
        <taxon>Betaproteobacteria</taxon>
        <taxon>Burkholderiales</taxon>
        <taxon>Oxalobacteraceae</taxon>
        <taxon>Telluria group</taxon>
        <taxon>Massilia</taxon>
    </lineage>
</organism>
<keyword evidence="4" id="KW-1185">Reference proteome</keyword>
<dbReference type="Gene3D" id="3.40.50.2000">
    <property type="entry name" value="Glycogen Phosphorylase B"/>
    <property type="match status" value="2"/>
</dbReference>
<keyword evidence="1" id="KW-0808">Transferase</keyword>
<name>A0ABT2A5F7_9BURK</name>
<dbReference type="InterPro" id="IPR001296">
    <property type="entry name" value="Glyco_trans_1"/>
</dbReference>
<dbReference type="PANTHER" id="PTHR46401:SF2">
    <property type="entry name" value="GLYCOSYLTRANSFERASE WBBK-RELATED"/>
    <property type="match status" value="1"/>
</dbReference>
<dbReference type="CDD" id="cd03801">
    <property type="entry name" value="GT4_PimA-like"/>
    <property type="match status" value="1"/>
</dbReference>
<sequence>MSKKKILLIHHGQGVGGGLIALLGLIRELRADHTVTVLCIFASEAVNYLRKEGVAVIVLDTWFYRKAYDLFVHSAASFFSPLGLVRNLYTLLIYFMSMYVFGPAALRKAAQDCDIVYLNSMFISDWAVAAKGLQKKVVVHIREPLADGVFGIRRALIRHVIGRNADLVIAISKDNGVRLGLPSKTVTVYDPIVLDETKGVSISVEPGLRYFTYVGGSQRIKGFAQLVDSLDHLDDRVRIFFLGYTHELERLSGWKFMIRQLLSPYTRRLPVLKRKLQESGKIIHIGVSDSVVAYYRRSVAVISPFSVPHASLPVLEAQHLGKPVIVSDVVGTEEFVDSSVGLVFENGDALALAKAINHLAGQDEETLRGMGEQGQKRSRAMHLNKPCVSQLLQTL</sequence>
<dbReference type="RefSeq" id="WP_258845182.1">
    <property type="nucleotide sequence ID" value="NZ_JANUGX010000009.1"/>
</dbReference>
<dbReference type="Pfam" id="PF00534">
    <property type="entry name" value="Glycos_transf_1"/>
    <property type="match status" value="1"/>
</dbReference>
<evidence type="ECO:0000313" key="4">
    <source>
        <dbReference type="Proteomes" id="UP001205560"/>
    </source>
</evidence>
<reference evidence="3 4" key="1">
    <citation type="submission" date="2022-08" db="EMBL/GenBank/DDBJ databases">
        <title>Reclassification of Massilia species as members of the genera Telluria, Duganella, Pseudoduganella, Mokoshia gen. nov. and Zemynaea gen. nov. using orthogonal and non-orthogonal genome-based approaches.</title>
        <authorList>
            <person name="Bowman J.P."/>
        </authorList>
    </citation>
    <scope>NUCLEOTIDE SEQUENCE [LARGE SCALE GENOMIC DNA]</scope>
    <source>
        <strain evidence="3 4">LMG 28164</strain>
    </source>
</reference>
<dbReference type="SUPFAM" id="SSF53756">
    <property type="entry name" value="UDP-Glycosyltransferase/glycogen phosphorylase"/>
    <property type="match status" value="1"/>
</dbReference>
<comment type="caution">
    <text evidence="3">The sequence shown here is derived from an EMBL/GenBank/DDBJ whole genome shotgun (WGS) entry which is preliminary data.</text>
</comment>
<accession>A0ABT2A5F7</accession>
<protein>
    <submittedName>
        <fullName evidence="3">Glycosyltransferase family 4 protein</fullName>
    </submittedName>
</protein>
<evidence type="ECO:0000313" key="3">
    <source>
        <dbReference type="EMBL" id="MCS0589414.1"/>
    </source>
</evidence>
<evidence type="ECO:0000259" key="2">
    <source>
        <dbReference type="Pfam" id="PF00534"/>
    </source>
</evidence>
<gene>
    <name evidence="3" type="ORF">NX782_09360</name>
</gene>
<dbReference type="EMBL" id="JANUGX010000009">
    <property type="protein sequence ID" value="MCS0589414.1"/>
    <property type="molecule type" value="Genomic_DNA"/>
</dbReference>
<dbReference type="PANTHER" id="PTHR46401">
    <property type="entry name" value="GLYCOSYLTRANSFERASE WBBK-RELATED"/>
    <property type="match status" value="1"/>
</dbReference>